<evidence type="ECO:0000313" key="3">
    <source>
        <dbReference type="Proteomes" id="UP000249134"/>
    </source>
</evidence>
<evidence type="ECO:0000313" key="2">
    <source>
        <dbReference type="EMBL" id="SQI53709.1"/>
    </source>
</evidence>
<keyword evidence="1" id="KW-1133">Transmembrane helix</keyword>
<dbReference type="Proteomes" id="UP000249134">
    <property type="component" value="Chromosome 1"/>
</dbReference>
<sequence length="84" mass="9850">MTEFLIVIGGVLLLYYLVMIPVQYSNIAATKKEIQRSKLSHNEMYEKKSFEEQELQFNLQGNPINLPATLIAQLIYTIRHRHEK</sequence>
<dbReference type="AlphaFoldDB" id="A0A2X4VTR5"/>
<dbReference type="InterPro" id="IPR025032">
    <property type="entry name" value="DUF3949"/>
</dbReference>
<keyword evidence="3" id="KW-1185">Reference proteome</keyword>
<dbReference type="KEGG" id="blen:NCTC4824_01053"/>
<keyword evidence="1" id="KW-0812">Transmembrane</keyword>
<dbReference type="RefSeq" id="WP_066136047.1">
    <property type="nucleotide sequence ID" value="NZ_CBCSGM010000001.1"/>
</dbReference>
<keyword evidence="1" id="KW-0472">Membrane</keyword>
<protein>
    <submittedName>
        <fullName evidence="2">Group-specific protein</fullName>
    </submittedName>
</protein>
<gene>
    <name evidence="2" type="ORF">NCTC4824_01053</name>
</gene>
<dbReference type="EMBL" id="LS483476">
    <property type="protein sequence ID" value="SQI53709.1"/>
    <property type="molecule type" value="Genomic_DNA"/>
</dbReference>
<proteinExistence type="predicted"/>
<evidence type="ECO:0000256" key="1">
    <source>
        <dbReference type="SAM" id="Phobius"/>
    </source>
</evidence>
<reference evidence="2 3" key="1">
    <citation type="submission" date="2018-06" db="EMBL/GenBank/DDBJ databases">
        <authorList>
            <consortium name="Pathogen Informatics"/>
            <person name="Doyle S."/>
        </authorList>
    </citation>
    <scope>NUCLEOTIDE SEQUENCE [LARGE SCALE GENOMIC DNA]</scope>
    <source>
        <strain evidence="2 3">NCTC4824</strain>
    </source>
</reference>
<accession>A0A2X4VTR5</accession>
<organism evidence="2 3">
    <name type="scientific">Lederbergia lenta</name>
    <name type="common">Bacillus lentus</name>
    <dbReference type="NCBI Taxonomy" id="1467"/>
    <lineage>
        <taxon>Bacteria</taxon>
        <taxon>Bacillati</taxon>
        <taxon>Bacillota</taxon>
        <taxon>Bacilli</taxon>
        <taxon>Bacillales</taxon>
        <taxon>Bacillaceae</taxon>
        <taxon>Lederbergia</taxon>
    </lineage>
</organism>
<feature type="transmembrane region" description="Helical" evidence="1">
    <location>
        <begin position="6"/>
        <end position="29"/>
    </location>
</feature>
<dbReference type="Pfam" id="PF13133">
    <property type="entry name" value="DUF3949"/>
    <property type="match status" value="1"/>
</dbReference>
<name>A0A2X4VTR5_LEDLE</name>